<dbReference type="AlphaFoldDB" id="A0A9R0HZR9"/>
<accession>A0A9R0HZR9</accession>
<keyword evidence="3" id="KW-0722">Serine protease inhibitor</keyword>
<feature type="signal peptide" evidence="6">
    <location>
        <begin position="1"/>
        <end position="22"/>
    </location>
</feature>
<keyword evidence="6" id="KW-0732">Signal</keyword>
<keyword evidence="4" id="KW-1015">Disulfide bond</keyword>
<name>A0A9R0HZR9_SPIOL</name>
<dbReference type="Pfam" id="PF17983">
    <property type="entry name" value="Tryp_inh"/>
    <property type="match status" value="1"/>
</dbReference>
<comment type="similarity">
    <text evidence="5">Belongs to the Mirabilis serine proteinase inhibitor family.</text>
</comment>
<evidence type="ECO:0000256" key="5">
    <source>
        <dbReference type="ARBA" id="ARBA00024337"/>
    </source>
</evidence>
<dbReference type="KEGG" id="soe:110779984"/>
<keyword evidence="1" id="KW-0646">Protease inhibitor</keyword>
<keyword evidence="2" id="KW-0960">Knottin</keyword>
<evidence type="ECO:0000313" key="8">
    <source>
        <dbReference type="Proteomes" id="UP000813463"/>
    </source>
</evidence>
<evidence type="ECO:0000256" key="4">
    <source>
        <dbReference type="ARBA" id="ARBA00023157"/>
    </source>
</evidence>
<evidence type="ECO:0000313" key="9">
    <source>
        <dbReference type="RefSeq" id="XP_021840117.1"/>
    </source>
</evidence>
<dbReference type="GO" id="GO:0004867">
    <property type="term" value="F:serine-type endopeptidase inhibitor activity"/>
    <property type="evidence" value="ECO:0007669"/>
    <property type="project" value="UniProtKB-KW"/>
</dbReference>
<gene>
    <name evidence="9" type="primary">LOC110779984</name>
</gene>
<feature type="domain" description="Trypsin inhibitor" evidence="7">
    <location>
        <begin position="73"/>
        <end position="105"/>
    </location>
</feature>
<evidence type="ECO:0000256" key="6">
    <source>
        <dbReference type="SAM" id="SignalP"/>
    </source>
</evidence>
<organism evidence="8 9">
    <name type="scientific">Spinacia oleracea</name>
    <name type="common">Spinach</name>
    <dbReference type="NCBI Taxonomy" id="3562"/>
    <lineage>
        <taxon>Eukaryota</taxon>
        <taxon>Viridiplantae</taxon>
        <taxon>Streptophyta</taxon>
        <taxon>Embryophyta</taxon>
        <taxon>Tracheophyta</taxon>
        <taxon>Spermatophyta</taxon>
        <taxon>Magnoliopsida</taxon>
        <taxon>eudicotyledons</taxon>
        <taxon>Gunneridae</taxon>
        <taxon>Pentapetalae</taxon>
        <taxon>Caryophyllales</taxon>
        <taxon>Chenopodiaceae</taxon>
        <taxon>Chenopodioideae</taxon>
        <taxon>Anserineae</taxon>
        <taxon>Spinacia</taxon>
    </lineage>
</organism>
<dbReference type="InterPro" id="IPR040875">
    <property type="entry name" value="Tryp_inh"/>
</dbReference>
<keyword evidence="8" id="KW-1185">Reference proteome</keyword>
<dbReference type="GeneID" id="110779984"/>
<protein>
    <recommendedName>
        <fullName evidence="7">Trypsin inhibitor domain-containing protein</fullName>
    </recommendedName>
</protein>
<dbReference type="OrthoDB" id="1705635at2759"/>
<reference evidence="9" key="2">
    <citation type="submission" date="2025-08" db="UniProtKB">
        <authorList>
            <consortium name="RefSeq"/>
        </authorList>
    </citation>
    <scope>IDENTIFICATION</scope>
    <source>
        <tissue evidence="9">Leaf</tissue>
    </source>
</reference>
<reference evidence="8" key="1">
    <citation type="journal article" date="2021" name="Nat. Commun.">
        <title>Genomic analyses provide insights into spinach domestication and the genetic basis of agronomic traits.</title>
        <authorList>
            <person name="Cai X."/>
            <person name="Sun X."/>
            <person name="Xu C."/>
            <person name="Sun H."/>
            <person name="Wang X."/>
            <person name="Ge C."/>
            <person name="Zhang Z."/>
            <person name="Wang Q."/>
            <person name="Fei Z."/>
            <person name="Jiao C."/>
            <person name="Wang Q."/>
        </authorList>
    </citation>
    <scope>NUCLEOTIDE SEQUENCE [LARGE SCALE GENOMIC DNA]</scope>
    <source>
        <strain evidence="8">cv. Varoflay</strain>
    </source>
</reference>
<feature type="chain" id="PRO_5040469877" description="Trypsin inhibitor domain-containing protein" evidence="6">
    <location>
        <begin position="23"/>
        <end position="106"/>
    </location>
</feature>
<evidence type="ECO:0000259" key="7">
    <source>
        <dbReference type="Pfam" id="PF17983"/>
    </source>
</evidence>
<evidence type="ECO:0000256" key="2">
    <source>
        <dbReference type="ARBA" id="ARBA00022854"/>
    </source>
</evidence>
<proteinExistence type="inferred from homology"/>
<sequence>MGFSKFAVFALFMLAASAVIDAKYEARTTASIMTEQLLEAEVKALASLREVERGFANSKLKQNLMMRTTEDKCSPSGAICSGFGPPEQCCSGACVPHPILRIFVCQ</sequence>
<evidence type="ECO:0000256" key="3">
    <source>
        <dbReference type="ARBA" id="ARBA00022900"/>
    </source>
</evidence>
<dbReference type="Proteomes" id="UP000813463">
    <property type="component" value="Chromosome 5"/>
</dbReference>
<dbReference type="RefSeq" id="XP_021840117.1">
    <property type="nucleotide sequence ID" value="XM_021984425.2"/>
</dbReference>
<evidence type="ECO:0000256" key="1">
    <source>
        <dbReference type="ARBA" id="ARBA00022690"/>
    </source>
</evidence>